<evidence type="ECO:0000313" key="1">
    <source>
        <dbReference type="EMBL" id="KAG5454679.1"/>
    </source>
</evidence>
<gene>
    <name evidence="1" type="ORF">CSKR_203685</name>
</gene>
<proteinExistence type="predicted"/>
<comment type="caution">
    <text evidence="1">The sequence shown here is derived from an EMBL/GenBank/DDBJ whole genome shotgun (WGS) entry which is preliminary data.</text>
</comment>
<organism evidence="1 2">
    <name type="scientific">Clonorchis sinensis</name>
    <name type="common">Chinese liver fluke</name>
    <dbReference type="NCBI Taxonomy" id="79923"/>
    <lineage>
        <taxon>Eukaryota</taxon>
        <taxon>Metazoa</taxon>
        <taxon>Spiralia</taxon>
        <taxon>Lophotrochozoa</taxon>
        <taxon>Platyhelminthes</taxon>
        <taxon>Trematoda</taxon>
        <taxon>Digenea</taxon>
        <taxon>Opisthorchiida</taxon>
        <taxon>Opisthorchiata</taxon>
        <taxon>Opisthorchiidae</taxon>
        <taxon>Clonorchis</taxon>
    </lineage>
</organism>
<dbReference type="EMBL" id="NIRI02000005">
    <property type="protein sequence ID" value="KAG5454679.1"/>
    <property type="molecule type" value="Genomic_DNA"/>
</dbReference>
<dbReference type="AlphaFoldDB" id="A0A8T1N072"/>
<evidence type="ECO:0000313" key="2">
    <source>
        <dbReference type="Proteomes" id="UP000286415"/>
    </source>
</evidence>
<accession>A0A8T1N072</accession>
<sequence>MHWWSRVARLSRKSDLVWGGLIKTTAPEQQEVDLSNESDVDVSAVDNRETVTSSHYFEDLISRTSVS</sequence>
<dbReference type="Proteomes" id="UP000286415">
    <property type="component" value="Unassembled WGS sequence"/>
</dbReference>
<reference evidence="1 2" key="2">
    <citation type="journal article" date="2021" name="Genomics">
        <title>High-quality reference genome for Clonorchis sinensis.</title>
        <authorList>
            <person name="Young N.D."/>
            <person name="Stroehlein A.J."/>
            <person name="Kinkar L."/>
            <person name="Wang T."/>
            <person name="Sohn W.M."/>
            <person name="Chang B.C.H."/>
            <person name="Kaur P."/>
            <person name="Weisz D."/>
            <person name="Dudchenko O."/>
            <person name="Aiden E.L."/>
            <person name="Korhonen P.K."/>
            <person name="Gasser R.B."/>
        </authorList>
    </citation>
    <scope>NUCLEOTIDE SEQUENCE [LARGE SCALE GENOMIC DNA]</scope>
    <source>
        <strain evidence="1">Cs-k2</strain>
    </source>
</reference>
<reference evidence="1 2" key="1">
    <citation type="journal article" date="2018" name="Biotechnol. Adv.">
        <title>Improved genomic resources and new bioinformatic workflow for the carcinogenic parasite Clonorchis sinensis: Biotechnological implications.</title>
        <authorList>
            <person name="Wang D."/>
            <person name="Korhonen P.K."/>
            <person name="Gasser R.B."/>
            <person name="Young N.D."/>
        </authorList>
    </citation>
    <scope>NUCLEOTIDE SEQUENCE [LARGE SCALE GENOMIC DNA]</scope>
    <source>
        <strain evidence="1">Cs-k2</strain>
    </source>
</reference>
<protein>
    <submittedName>
        <fullName evidence="1">Uncharacterized protein</fullName>
    </submittedName>
</protein>
<name>A0A8T1N072_CLOSI</name>
<keyword evidence="2" id="KW-1185">Reference proteome</keyword>